<dbReference type="Gene3D" id="3.50.50.60">
    <property type="entry name" value="FAD/NAD(P)-binding domain"/>
    <property type="match status" value="1"/>
</dbReference>
<dbReference type="Proteomes" id="UP000037931">
    <property type="component" value="Unassembled WGS sequence"/>
</dbReference>
<proteinExistence type="predicted"/>
<dbReference type="STRING" id="50340.PF66_01701"/>
<comment type="caution">
    <text evidence="1">The sequence shown here is derived from an EMBL/GenBank/DDBJ whole genome shotgun (WGS) entry which is preliminary data.</text>
</comment>
<accession>A0A0N0VKM4</accession>
<dbReference type="OrthoDB" id="9768668at2"/>
<evidence type="ECO:0000313" key="1">
    <source>
        <dbReference type="EMBL" id="KPA92117.1"/>
    </source>
</evidence>
<organism evidence="1 2">
    <name type="scientific">Pseudomonas asplenii</name>
    <dbReference type="NCBI Taxonomy" id="53407"/>
    <lineage>
        <taxon>Bacteria</taxon>
        <taxon>Pseudomonadati</taxon>
        <taxon>Pseudomonadota</taxon>
        <taxon>Gammaproteobacteria</taxon>
        <taxon>Pseudomonadales</taxon>
        <taxon>Pseudomonadaceae</taxon>
        <taxon>Pseudomonas</taxon>
    </lineage>
</organism>
<evidence type="ECO:0000313" key="2">
    <source>
        <dbReference type="Proteomes" id="UP000037931"/>
    </source>
</evidence>
<sequence>MDRQLQIIGFGPAALGLFIAADRERKLPALLSLGVEVHERSASLAQWDCLAYDIQANSPIQDFLKGIRPDGAFAQCLRQRDVQRWLQEPSRILSLDSVSAFLRQLAQVVLELCAEHPATTVAFGRQVDAVQQSDAGFTCWGDWGQLTSRYLVLACGAQGRELQVPCAKMRQMIEQDWPAPLGSDPVLRGQADAQLRDALGQGRQVLVLGGSHSAFSTVEYLLRRFSDAWAPRSLHVLCRKRPGLWMASGTPSALLQPGDLVDEVTGEVNRFRGLRGSARQTLLDIESGRSPGVVLHIGDPDFHLWQRAAPLLINATGYEARMPELRDPQGCAMALDTLQGNLCKHPLSHELTCAGQAVRGLFGTGLGFSDRRGETVEVGVNFFHGRCASNILDAVL</sequence>
<protein>
    <submittedName>
        <fullName evidence="1">Thioredoxin reductase</fullName>
    </submittedName>
</protein>
<dbReference type="InterPro" id="IPR036188">
    <property type="entry name" value="FAD/NAD-bd_sf"/>
</dbReference>
<dbReference type="EMBL" id="JSYZ01000004">
    <property type="protein sequence ID" value="KPA92117.1"/>
    <property type="molecule type" value="Genomic_DNA"/>
</dbReference>
<gene>
    <name evidence="1" type="ORF">PF66_01701</name>
</gene>
<name>A0A0N0VKM4_9PSED</name>
<keyword evidence="2" id="KW-1185">Reference proteome</keyword>
<dbReference type="RefSeq" id="WP_054062411.1">
    <property type="nucleotide sequence ID" value="NZ_JSYZ01000004.1"/>
</dbReference>
<dbReference type="PATRIC" id="fig|50340.43.peg.4860"/>
<dbReference type="AlphaFoldDB" id="A0A0N0VKM4"/>
<reference evidence="1 2" key="1">
    <citation type="journal article" date="2015" name="PLoS ONE">
        <title>Rice-Infecting Pseudomonas Genomes Are Highly Accessorized and Harbor Multiple Putative Virulence Mechanisms to Cause Sheath Brown Rot.</title>
        <authorList>
            <person name="Quibod I.L."/>
            <person name="Grande G."/>
            <person name="Oreiro E.G."/>
            <person name="Borja F.N."/>
            <person name="Dossa G.S."/>
            <person name="Mauleon R."/>
            <person name="Cruz C.V."/>
            <person name="Oliva R."/>
        </authorList>
    </citation>
    <scope>NUCLEOTIDE SEQUENCE [LARGE SCALE GENOMIC DNA]</scope>
    <source>
        <strain evidence="1 2">IRRI 6609</strain>
    </source>
</reference>
<dbReference type="SUPFAM" id="SSF51905">
    <property type="entry name" value="FAD/NAD(P)-binding domain"/>
    <property type="match status" value="1"/>
</dbReference>